<dbReference type="AlphaFoldDB" id="A0AAV2P2Q2"/>
<evidence type="ECO:0000313" key="1">
    <source>
        <dbReference type="EMBL" id="CAL1686096.1"/>
    </source>
</evidence>
<dbReference type="Proteomes" id="UP001497644">
    <property type="component" value="Chromosome 6"/>
</dbReference>
<protein>
    <submittedName>
        <fullName evidence="1">Uncharacterized protein</fullName>
    </submittedName>
</protein>
<gene>
    <name evidence="1" type="ORF">LPLAT_LOCUS11466</name>
</gene>
<name>A0AAV2P2Q2_9HYME</name>
<proteinExistence type="predicted"/>
<sequence>MGRRQVSGQQNVSYSISTRRETWSHVTTDKLTVAYAAQTVSNFGANREFRTSICLGDTAGKLAGTTERISSPWIHLRTHPNLQANTFYSGS</sequence>
<keyword evidence="2" id="KW-1185">Reference proteome</keyword>
<reference evidence="1" key="1">
    <citation type="submission" date="2024-04" db="EMBL/GenBank/DDBJ databases">
        <authorList>
            <consortium name="Molecular Ecology Group"/>
        </authorList>
    </citation>
    <scope>NUCLEOTIDE SEQUENCE</scope>
</reference>
<dbReference type="EMBL" id="OZ034829">
    <property type="protein sequence ID" value="CAL1686096.1"/>
    <property type="molecule type" value="Genomic_DNA"/>
</dbReference>
<accession>A0AAV2P2Q2</accession>
<organism evidence="1 2">
    <name type="scientific">Lasius platythorax</name>
    <dbReference type="NCBI Taxonomy" id="488582"/>
    <lineage>
        <taxon>Eukaryota</taxon>
        <taxon>Metazoa</taxon>
        <taxon>Ecdysozoa</taxon>
        <taxon>Arthropoda</taxon>
        <taxon>Hexapoda</taxon>
        <taxon>Insecta</taxon>
        <taxon>Pterygota</taxon>
        <taxon>Neoptera</taxon>
        <taxon>Endopterygota</taxon>
        <taxon>Hymenoptera</taxon>
        <taxon>Apocrita</taxon>
        <taxon>Aculeata</taxon>
        <taxon>Formicoidea</taxon>
        <taxon>Formicidae</taxon>
        <taxon>Formicinae</taxon>
        <taxon>Lasius</taxon>
        <taxon>Lasius</taxon>
    </lineage>
</organism>
<evidence type="ECO:0000313" key="2">
    <source>
        <dbReference type="Proteomes" id="UP001497644"/>
    </source>
</evidence>